<evidence type="ECO:0008006" key="7">
    <source>
        <dbReference type="Google" id="ProtNLM"/>
    </source>
</evidence>
<feature type="region of interest" description="Disordered" evidence="1">
    <location>
        <begin position="176"/>
        <end position="199"/>
    </location>
</feature>
<sequence>MKFSAVLLASAAALVSAKKFTIVAIRSGSDIQNSPVVSDGKKLVLGGDGGIPTTYEVKDGVLYANDKPVQFGNGATIEDGEGQGTDGVTVDGQDHLYVPNYTFTACAAQGRAYKYTVTSSEDCNQGATPFAARVIYQDEDSKTESAAAAGNGTVVTKTGVVTAQSTALVTITSCEDDKCHKPTGEPSQPAQATEPTTGPAQANGAAAFGVSVAAAGVAAAALLI</sequence>
<dbReference type="EMBL" id="CP017557">
    <property type="protein sequence ID" value="AOW05282.1"/>
    <property type="molecule type" value="Genomic_DNA"/>
</dbReference>
<keyword evidence="2" id="KW-0732">Signal</keyword>
<feature type="compositionally biased region" description="Polar residues" evidence="1">
    <location>
        <begin position="185"/>
        <end position="199"/>
    </location>
</feature>
<gene>
    <name evidence="4" type="ORF">B0I71DRAFT_79146</name>
    <name evidence="3" type="ORF">YALI1_E14350g</name>
</gene>
<proteinExistence type="predicted"/>
<dbReference type="EMBL" id="KZ858962">
    <property type="protein sequence ID" value="RDW27447.1"/>
    <property type="molecule type" value="Genomic_DNA"/>
</dbReference>
<evidence type="ECO:0000313" key="5">
    <source>
        <dbReference type="Proteomes" id="UP000182444"/>
    </source>
</evidence>
<organism evidence="3 5">
    <name type="scientific">Yarrowia lipolytica</name>
    <name type="common">Candida lipolytica</name>
    <dbReference type="NCBI Taxonomy" id="4952"/>
    <lineage>
        <taxon>Eukaryota</taxon>
        <taxon>Fungi</taxon>
        <taxon>Dikarya</taxon>
        <taxon>Ascomycota</taxon>
        <taxon>Saccharomycotina</taxon>
        <taxon>Dipodascomycetes</taxon>
        <taxon>Dipodascales</taxon>
        <taxon>Dipodascales incertae sedis</taxon>
        <taxon>Yarrowia</taxon>
    </lineage>
</organism>
<dbReference type="VEuPathDB" id="FungiDB:YALI1_E14350g"/>
<dbReference type="RefSeq" id="XP_503823.1">
    <property type="nucleotide sequence ID" value="XM_503823.1"/>
</dbReference>
<evidence type="ECO:0000256" key="2">
    <source>
        <dbReference type="SAM" id="SignalP"/>
    </source>
</evidence>
<feature type="signal peptide" evidence="2">
    <location>
        <begin position="1"/>
        <end position="17"/>
    </location>
</feature>
<reference evidence="3 5" key="1">
    <citation type="journal article" date="2016" name="PLoS ONE">
        <title>Sequence Assembly of Yarrowia lipolytica Strain W29/CLIB89 Shows Transposable Element Diversity.</title>
        <authorList>
            <person name="Magnan C."/>
            <person name="Yu J."/>
            <person name="Chang I."/>
            <person name="Jahn E."/>
            <person name="Kanomata Y."/>
            <person name="Wu J."/>
            <person name="Zeller M."/>
            <person name="Oakes M."/>
            <person name="Baldi P."/>
            <person name="Sandmeyer S."/>
        </authorList>
    </citation>
    <scope>NUCLEOTIDE SEQUENCE [LARGE SCALE GENOMIC DNA]</scope>
    <source>
        <strain evidence="3">CLIB89</strain>
        <strain evidence="5">CLIB89(W29)</strain>
    </source>
</reference>
<dbReference type="Proteomes" id="UP000256601">
    <property type="component" value="Unassembled WGS sequence"/>
</dbReference>
<accession>A0A1D8NI25</accession>
<evidence type="ECO:0000313" key="3">
    <source>
        <dbReference type="EMBL" id="AOW05282.1"/>
    </source>
</evidence>
<dbReference type="VEuPathDB" id="FungiDB:YALI0_E11517g"/>
<feature type="chain" id="PRO_5036017829" description="Cell wall protein" evidence="2">
    <location>
        <begin position="18"/>
        <end position="224"/>
    </location>
</feature>
<protein>
    <recommendedName>
        <fullName evidence="7">Cell wall protein</fullName>
    </recommendedName>
</protein>
<dbReference type="AlphaFoldDB" id="A0A1D8NI25"/>
<name>A0A1D8NI25_YARLL</name>
<dbReference type="Proteomes" id="UP000182444">
    <property type="component" value="Chromosome 1E"/>
</dbReference>
<evidence type="ECO:0000313" key="4">
    <source>
        <dbReference type="EMBL" id="RDW27447.1"/>
    </source>
</evidence>
<reference evidence="4 6" key="2">
    <citation type="submission" date="2018-07" db="EMBL/GenBank/DDBJ databases">
        <title>Draft Genome Assemblies for Five Robust Yarrowia lipolytica Strains Exhibiting High Lipid Production and Pentose Sugar Utilization and Sugar Alcohol Secretion from Undetoxified Lignocellulosic Biomass Hydrolysates.</title>
        <authorList>
            <consortium name="DOE Joint Genome Institute"/>
            <person name="Walker C."/>
            <person name="Ryu S."/>
            <person name="Na H."/>
            <person name="Zane M."/>
            <person name="LaButti K."/>
            <person name="Lipzen A."/>
            <person name="Haridas S."/>
            <person name="Barry K."/>
            <person name="Grigoriev I.V."/>
            <person name="Quarterman J."/>
            <person name="Slininger P."/>
            <person name="Dien B."/>
            <person name="Trinh C.T."/>
        </authorList>
    </citation>
    <scope>NUCLEOTIDE SEQUENCE [LARGE SCALE GENOMIC DNA]</scope>
    <source>
        <strain evidence="4 6">YB392</strain>
    </source>
</reference>
<evidence type="ECO:0000313" key="6">
    <source>
        <dbReference type="Proteomes" id="UP000256601"/>
    </source>
</evidence>
<evidence type="ECO:0000256" key="1">
    <source>
        <dbReference type="SAM" id="MobiDB-lite"/>
    </source>
</evidence>
<dbReference type="GeneID" id="2912782"/>
<dbReference type="KEGG" id="yli:2912782"/>
<dbReference type="OrthoDB" id="4100967at2759"/>